<evidence type="ECO:0000313" key="1">
    <source>
        <dbReference type="EMBL" id="EIM80453.1"/>
    </source>
</evidence>
<dbReference type="OMA" id="PLYAWPG"/>
<dbReference type="GeneID" id="18807506"/>
<reference evidence="2" key="1">
    <citation type="journal article" date="2012" name="Science">
        <title>The Paleozoic origin of enzymatic lignin decomposition reconstructed from 31 fungal genomes.</title>
        <authorList>
            <person name="Floudas D."/>
            <person name="Binder M."/>
            <person name="Riley R."/>
            <person name="Barry K."/>
            <person name="Blanchette R.A."/>
            <person name="Henrissat B."/>
            <person name="Martinez A.T."/>
            <person name="Otillar R."/>
            <person name="Spatafora J.W."/>
            <person name="Yadav J.S."/>
            <person name="Aerts A."/>
            <person name="Benoit I."/>
            <person name="Boyd A."/>
            <person name="Carlson A."/>
            <person name="Copeland A."/>
            <person name="Coutinho P.M."/>
            <person name="de Vries R.P."/>
            <person name="Ferreira P."/>
            <person name="Findley K."/>
            <person name="Foster B."/>
            <person name="Gaskell J."/>
            <person name="Glotzer D."/>
            <person name="Gorecki P."/>
            <person name="Heitman J."/>
            <person name="Hesse C."/>
            <person name="Hori C."/>
            <person name="Igarashi K."/>
            <person name="Jurgens J.A."/>
            <person name="Kallen N."/>
            <person name="Kersten P."/>
            <person name="Kohler A."/>
            <person name="Kuees U."/>
            <person name="Kumar T.K.A."/>
            <person name="Kuo A."/>
            <person name="LaButti K."/>
            <person name="Larrondo L.F."/>
            <person name="Lindquist E."/>
            <person name="Ling A."/>
            <person name="Lombard V."/>
            <person name="Lucas S."/>
            <person name="Lundell T."/>
            <person name="Martin R."/>
            <person name="McLaughlin D.J."/>
            <person name="Morgenstern I."/>
            <person name="Morin E."/>
            <person name="Murat C."/>
            <person name="Nagy L.G."/>
            <person name="Nolan M."/>
            <person name="Ohm R.A."/>
            <person name="Patyshakuliyeva A."/>
            <person name="Rokas A."/>
            <person name="Ruiz-Duenas F.J."/>
            <person name="Sabat G."/>
            <person name="Salamov A."/>
            <person name="Samejima M."/>
            <person name="Schmutz J."/>
            <person name="Slot J.C."/>
            <person name="St John F."/>
            <person name="Stenlid J."/>
            <person name="Sun H."/>
            <person name="Sun S."/>
            <person name="Syed K."/>
            <person name="Tsang A."/>
            <person name="Wiebenga A."/>
            <person name="Young D."/>
            <person name="Pisabarro A."/>
            <person name="Eastwood D.C."/>
            <person name="Martin F."/>
            <person name="Cullen D."/>
            <person name="Grigoriev I.V."/>
            <person name="Hibbett D.S."/>
        </authorList>
    </citation>
    <scope>NUCLEOTIDE SEQUENCE [LARGE SCALE GENOMIC DNA]</scope>
    <source>
        <strain evidence="2">FP-91666</strain>
    </source>
</reference>
<dbReference type="PANTHER" id="PTHR35040">
    <property type="match status" value="1"/>
</dbReference>
<dbReference type="OrthoDB" id="5342184at2759"/>
<dbReference type="RefSeq" id="XP_007310573.1">
    <property type="nucleotide sequence ID" value="XM_007310511.1"/>
</dbReference>
<accession>R7S024</accession>
<protein>
    <recommendedName>
        <fullName evidence="3">Spherulin 4-like cell surface protein</fullName>
    </recommendedName>
</protein>
<dbReference type="EMBL" id="JH687398">
    <property type="protein sequence ID" value="EIM80453.1"/>
    <property type="molecule type" value="Genomic_DNA"/>
</dbReference>
<name>R7S024_STEHR</name>
<dbReference type="InterPro" id="IPR021986">
    <property type="entry name" value="Spherulin4"/>
</dbReference>
<proteinExistence type="predicted"/>
<dbReference type="Proteomes" id="UP000053927">
    <property type="component" value="Unassembled WGS sequence"/>
</dbReference>
<evidence type="ECO:0008006" key="3">
    <source>
        <dbReference type="Google" id="ProtNLM"/>
    </source>
</evidence>
<sequence>MYLASAITAAATLSSGIIFPLYIYPNESCPAWTPVEDAISSHPTLPFWLVVNPGSGPGNAGTQPDTNYQTCIAQLKAFSNAEVLGYVHTSKGTRASADVITDIDTYSGWDSAYRPVGIFFDEAASTASEESLYAQYAAEVRTDFGSDSTVVLNPGTSTDSSYFSIADIIVTEEEYYSEFSNSQLTIDATQLASKQAVILHDGPSATDTSVVNQLVTTDKVKAVFLTDFANDVAYENIPTDWSNFVDDVQAAAGA</sequence>
<dbReference type="AlphaFoldDB" id="R7S024"/>
<evidence type="ECO:0000313" key="2">
    <source>
        <dbReference type="Proteomes" id="UP000053927"/>
    </source>
</evidence>
<organism evidence="1 2">
    <name type="scientific">Stereum hirsutum (strain FP-91666)</name>
    <name type="common">White-rot fungus</name>
    <dbReference type="NCBI Taxonomy" id="721885"/>
    <lineage>
        <taxon>Eukaryota</taxon>
        <taxon>Fungi</taxon>
        <taxon>Dikarya</taxon>
        <taxon>Basidiomycota</taxon>
        <taxon>Agaricomycotina</taxon>
        <taxon>Agaricomycetes</taxon>
        <taxon>Russulales</taxon>
        <taxon>Stereaceae</taxon>
        <taxon>Stereum</taxon>
    </lineage>
</organism>
<gene>
    <name evidence="1" type="ORF">STEHIDRAFT_87469</name>
</gene>
<dbReference type="PANTHER" id="PTHR35040:SF9">
    <property type="entry name" value="4-LIKE CELL SURFACE PROTEIN, PUTATIVE (AFU_ORTHOLOGUE AFUA_4G14080)-RELATED"/>
    <property type="match status" value="1"/>
</dbReference>
<dbReference type="Pfam" id="PF12138">
    <property type="entry name" value="Spherulin4"/>
    <property type="match status" value="1"/>
</dbReference>
<keyword evidence="2" id="KW-1185">Reference proteome</keyword>
<dbReference type="KEGG" id="shs:STEHIDRAFT_87469"/>
<dbReference type="eggNOG" id="ENOG502S3WN">
    <property type="taxonomic scope" value="Eukaryota"/>
</dbReference>